<evidence type="ECO:0000313" key="11">
    <source>
        <dbReference type="Proteomes" id="UP000427906"/>
    </source>
</evidence>
<dbReference type="SUPFAM" id="SSF49899">
    <property type="entry name" value="Concanavalin A-like lectins/glucanases"/>
    <property type="match status" value="1"/>
</dbReference>
<feature type="transmembrane region" description="Helical" evidence="7">
    <location>
        <begin position="528"/>
        <end position="551"/>
    </location>
</feature>
<evidence type="ECO:0000259" key="9">
    <source>
        <dbReference type="Pfam" id="PF10102"/>
    </source>
</evidence>
<dbReference type="Proteomes" id="UP000427906">
    <property type="component" value="Chromosome"/>
</dbReference>
<evidence type="ECO:0000256" key="7">
    <source>
        <dbReference type="SAM" id="Phobius"/>
    </source>
</evidence>
<dbReference type="Gene3D" id="2.60.120.200">
    <property type="match status" value="1"/>
</dbReference>
<dbReference type="Pfam" id="PF13385">
    <property type="entry name" value="Laminin_G_3"/>
    <property type="match status" value="1"/>
</dbReference>
<keyword evidence="5 7" id="KW-0472">Membrane</keyword>
<keyword evidence="6" id="KW-0653">Protein transport</keyword>
<dbReference type="GO" id="GO:0005886">
    <property type="term" value="C:plasma membrane"/>
    <property type="evidence" value="ECO:0007669"/>
    <property type="project" value="UniProtKB-SubCell"/>
</dbReference>
<evidence type="ECO:0000256" key="2">
    <source>
        <dbReference type="ARBA" id="ARBA00022475"/>
    </source>
</evidence>
<dbReference type="InterPro" id="IPR013320">
    <property type="entry name" value="ConA-like_dom_sf"/>
</dbReference>
<keyword evidence="6" id="KW-0813">Transport</keyword>
<dbReference type="Pfam" id="PF10102">
    <property type="entry name" value="DUF2341"/>
    <property type="match status" value="1"/>
</dbReference>
<dbReference type="PANTHER" id="PTHR30625:SF3">
    <property type="entry name" value="TOL-PAL SYSTEM PROTEIN TOLQ"/>
    <property type="match status" value="1"/>
</dbReference>
<dbReference type="InterPro" id="IPR050790">
    <property type="entry name" value="ExbB/TolQ_transport"/>
</dbReference>
<comment type="subcellular location">
    <subcellularLocation>
        <location evidence="1">Cell membrane</location>
        <topology evidence="1">Multi-pass membrane protein</topology>
    </subcellularLocation>
    <subcellularLocation>
        <location evidence="6">Membrane</location>
        <topology evidence="6">Multi-pass membrane protein</topology>
    </subcellularLocation>
</comment>
<keyword evidence="3 7" id="KW-0812">Transmembrane</keyword>
<feature type="domain" description="DUF2341" evidence="9">
    <location>
        <begin position="106"/>
        <end position="173"/>
    </location>
</feature>
<dbReference type="Pfam" id="PF01618">
    <property type="entry name" value="MotA_ExbB"/>
    <property type="match status" value="1"/>
</dbReference>
<keyword evidence="11" id="KW-1185">Reference proteome</keyword>
<sequence length="622" mass="66387">MLRNEAAGERQAGSIGFKLYIIVEAFVKNRWIVHVRAVALIIIGGLLLPGLSPAGEGWWNDGWQYRKKIAFNTTETGADIKENLSEVPVLVRLHSGNFDFTSAREDGGDIRFVAADDATLLKHHIEKIDTLDEIALVWVRVPRIAGATDQGYMNMYYGNENALGGQDSGGTFDMAQVAAYHLGEVEGMPRDATANDNHAAFFSGGQGLPGVIGNGVSLNGAGDRLTVAATPALDFSSGFTLSAWIRINMAQADAMIFSRQGDGGSLVVGIDDTKIYAAIGSGDGDPIATDRSADLPVGSWHLVTVTGSPGSRLAIYLDGMEMTWGNLPATLPALTGDLVVGDDGQGGRSFIGDLDEIGIFTQALSRDRIRAAFATQGPDGLFLTFGEELMGGGGSMPVFYLGTILKNVTLDGLVVIGLLVILSAVSWFAFLGKAAFLFMAKRDNRKFLSTFESKADPTAMEIDNGDEYSSSNLYRVYRAGCRVIHNGSAAEETVDRKTPRVTSKTLKTFKTELDKWYVNETKRLNGNLTVLTMAITGGPFLGLLGTIWGVMNTFAAMAEAGEANIMAIAPGVASALATTVVGLLVAIPALFGYNFLTSQIKNITADLTVFIDEFALKVENGE</sequence>
<keyword evidence="4 7" id="KW-1133">Transmembrane helix</keyword>
<feature type="transmembrane region" description="Helical" evidence="7">
    <location>
        <begin position="563"/>
        <end position="591"/>
    </location>
</feature>
<feature type="transmembrane region" description="Helical" evidence="7">
    <location>
        <begin position="413"/>
        <end position="438"/>
    </location>
</feature>
<dbReference type="EMBL" id="AP021874">
    <property type="protein sequence ID" value="BBO68360.1"/>
    <property type="molecule type" value="Genomic_DNA"/>
</dbReference>
<accession>A0A5K7YJN1</accession>
<dbReference type="InterPro" id="IPR002898">
    <property type="entry name" value="MotA_ExbB_proton_chnl"/>
</dbReference>
<dbReference type="InterPro" id="IPR018765">
    <property type="entry name" value="DUF2341"/>
</dbReference>
<evidence type="ECO:0000256" key="3">
    <source>
        <dbReference type="ARBA" id="ARBA00022692"/>
    </source>
</evidence>
<evidence type="ECO:0000256" key="4">
    <source>
        <dbReference type="ARBA" id="ARBA00022989"/>
    </source>
</evidence>
<dbReference type="OrthoDB" id="9805133at2"/>
<evidence type="ECO:0000256" key="1">
    <source>
        <dbReference type="ARBA" id="ARBA00004651"/>
    </source>
</evidence>
<dbReference type="GO" id="GO:0017038">
    <property type="term" value="P:protein import"/>
    <property type="evidence" value="ECO:0007669"/>
    <property type="project" value="TreeGrafter"/>
</dbReference>
<evidence type="ECO:0000256" key="6">
    <source>
        <dbReference type="RuleBase" id="RU004057"/>
    </source>
</evidence>
<dbReference type="PANTHER" id="PTHR30625">
    <property type="entry name" value="PROTEIN TOLQ"/>
    <property type="match status" value="1"/>
</dbReference>
<proteinExistence type="inferred from homology"/>
<keyword evidence="2" id="KW-1003">Cell membrane</keyword>
<reference evidence="10 11" key="1">
    <citation type="submission" date="2019-11" db="EMBL/GenBank/DDBJ databases">
        <title>Comparative genomics of hydrocarbon-degrading Desulfosarcina strains.</title>
        <authorList>
            <person name="Watanabe M."/>
            <person name="Kojima H."/>
            <person name="Fukui M."/>
        </authorList>
    </citation>
    <scope>NUCLEOTIDE SEQUENCE [LARGE SCALE GENOMIC DNA]</scope>
    <source>
        <strain evidence="10 11">PL12</strain>
    </source>
</reference>
<name>A0A5K7YJN1_9BACT</name>
<evidence type="ECO:0000256" key="5">
    <source>
        <dbReference type="ARBA" id="ARBA00023136"/>
    </source>
</evidence>
<comment type="similarity">
    <text evidence="6">Belongs to the exbB/tolQ family.</text>
</comment>
<evidence type="ECO:0000313" key="10">
    <source>
        <dbReference type="EMBL" id="BBO68360.1"/>
    </source>
</evidence>
<dbReference type="KEGG" id="dalk:DSCA_22900"/>
<organism evidence="10 11">
    <name type="scientific">Desulfosarcina alkanivorans</name>
    <dbReference type="NCBI Taxonomy" id="571177"/>
    <lineage>
        <taxon>Bacteria</taxon>
        <taxon>Pseudomonadati</taxon>
        <taxon>Thermodesulfobacteriota</taxon>
        <taxon>Desulfobacteria</taxon>
        <taxon>Desulfobacterales</taxon>
        <taxon>Desulfosarcinaceae</taxon>
        <taxon>Desulfosarcina</taxon>
    </lineage>
</organism>
<feature type="domain" description="MotA/TolQ/ExbB proton channel" evidence="8">
    <location>
        <begin position="501"/>
        <end position="606"/>
    </location>
</feature>
<evidence type="ECO:0000259" key="8">
    <source>
        <dbReference type="Pfam" id="PF01618"/>
    </source>
</evidence>
<protein>
    <submittedName>
        <fullName evidence="10">Transporter ExbB</fullName>
    </submittedName>
</protein>
<dbReference type="AlphaFoldDB" id="A0A5K7YJN1"/>
<gene>
    <name evidence="10" type="primary">exbB2</name>
    <name evidence="10" type="ORF">DSCA_22900</name>
</gene>